<evidence type="ECO:0000313" key="2">
    <source>
        <dbReference type="EMBL" id="KAL2529790.1"/>
    </source>
</evidence>
<protein>
    <submittedName>
        <fullName evidence="2">Squamosa promoter-binding-like protein 14</fullName>
    </submittedName>
</protein>
<feature type="compositionally biased region" description="Polar residues" evidence="1">
    <location>
        <begin position="181"/>
        <end position="193"/>
    </location>
</feature>
<reference evidence="3" key="1">
    <citation type="submission" date="2024-07" db="EMBL/GenBank/DDBJ databases">
        <title>Two chromosome-level genome assemblies of Korean endemic species Abeliophyllum distichum and Forsythia ovata (Oleaceae).</title>
        <authorList>
            <person name="Jang H."/>
        </authorList>
    </citation>
    <scope>NUCLEOTIDE SEQUENCE [LARGE SCALE GENOMIC DNA]</scope>
</reference>
<feature type="region of interest" description="Disordered" evidence="1">
    <location>
        <begin position="179"/>
        <end position="209"/>
    </location>
</feature>
<name>A0ABD1UZA0_9LAMI</name>
<organism evidence="2 3">
    <name type="scientific">Forsythia ovata</name>
    <dbReference type="NCBI Taxonomy" id="205694"/>
    <lineage>
        <taxon>Eukaryota</taxon>
        <taxon>Viridiplantae</taxon>
        <taxon>Streptophyta</taxon>
        <taxon>Embryophyta</taxon>
        <taxon>Tracheophyta</taxon>
        <taxon>Spermatophyta</taxon>
        <taxon>Magnoliopsida</taxon>
        <taxon>eudicotyledons</taxon>
        <taxon>Gunneridae</taxon>
        <taxon>Pentapetalae</taxon>
        <taxon>asterids</taxon>
        <taxon>lamiids</taxon>
        <taxon>Lamiales</taxon>
        <taxon>Oleaceae</taxon>
        <taxon>Forsythieae</taxon>
        <taxon>Forsythia</taxon>
    </lineage>
</organism>
<proteinExistence type="predicted"/>
<evidence type="ECO:0000256" key="1">
    <source>
        <dbReference type="SAM" id="MobiDB-lite"/>
    </source>
</evidence>
<accession>A0ABD1UZA0</accession>
<feature type="region of interest" description="Disordered" evidence="1">
    <location>
        <begin position="1"/>
        <end position="75"/>
    </location>
</feature>
<feature type="compositionally biased region" description="Low complexity" evidence="1">
    <location>
        <begin position="194"/>
        <end position="207"/>
    </location>
</feature>
<dbReference type="AlphaFoldDB" id="A0ABD1UZA0"/>
<evidence type="ECO:0000313" key="3">
    <source>
        <dbReference type="Proteomes" id="UP001604277"/>
    </source>
</evidence>
<feature type="compositionally biased region" description="Low complexity" evidence="1">
    <location>
        <begin position="109"/>
        <end position="126"/>
    </location>
</feature>
<keyword evidence="3" id="KW-1185">Reference proteome</keyword>
<feature type="region of interest" description="Disordered" evidence="1">
    <location>
        <begin position="91"/>
        <end position="146"/>
    </location>
</feature>
<dbReference type="EMBL" id="JBFOLJ010000006">
    <property type="protein sequence ID" value="KAL2529790.1"/>
    <property type="molecule type" value="Genomic_DNA"/>
</dbReference>
<gene>
    <name evidence="2" type="ORF">Fot_22391</name>
</gene>
<sequence length="277" mass="29886">MDLLAVLSENPAAPSSDVIEIQSQPSSDGSDSEKSKSAFADQATSLNLQKGPEFPSVRGERSSTSYHSPVADSDCHVQETRPNLLLQLFSSSPEDDSLRKLPSGRNYFSSDSSNPSQERSPSSSPPVVHDLFPMHTSREPMKLDSVSTSEVDTMYAITTTSNQCSTSLQLFGASTRAAENGSIQSSPNQAGYTSSSGSDHSPSSLNSGAQDRNGRIVFKLFDKDPSHLPGSLRAQIYNWLANSPSEMESYIRPGCIVLSVYLSMSSHAWDRLDGNLP</sequence>
<comment type="caution">
    <text evidence="2">The sequence shown here is derived from an EMBL/GenBank/DDBJ whole genome shotgun (WGS) entry which is preliminary data.</text>
</comment>
<dbReference type="Proteomes" id="UP001604277">
    <property type="component" value="Unassembled WGS sequence"/>
</dbReference>